<dbReference type="SUPFAM" id="SSF81296">
    <property type="entry name" value="E set domains"/>
    <property type="match status" value="1"/>
</dbReference>
<dbReference type="SUPFAM" id="SSF48050">
    <property type="entry name" value="Hemocyanin, N-terminal domain"/>
    <property type="match status" value="1"/>
</dbReference>
<reference evidence="4" key="1">
    <citation type="journal article" date="2007" name="Insect Biochem. Mol. Biol.">
        <title>Diversity of stonefly hexamerins and implication for the evolution of insect storage proteins.</title>
        <authorList>
            <person name="Hagner-Holler S."/>
            <person name="Pick C."/>
            <person name="Girgenrath S."/>
            <person name="Marden J.H."/>
            <person name="Burmester T."/>
        </authorList>
    </citation>
    <scope>NUCLEOTIDE SEQUENCE</scope>
</reference>
<feature type="non-terminal residue" evidence="4">
    <location>
        <position position="1"/>
    </location>
</feature>
<dbReference type="GO" id="GO:0005615">
    <property type="term" value="C:extracellular space"/>
    <property type="evidence" value="ECO:0007669"/>
    <property type="project" value="UniProtKB-ARBA"/>
</dbReference>
<dbReference type="SUPFAM" id="SSF48056">
    <property type="entry name" value="Di-copper centre-containing domain"/>
    <property type="match status" value="1"/>
</dbReference>
<dbReference type="InterPro" id="IPR014756">
    <property type="entry name" value="Ig_E-set"/>
</dbReference>
<dbReference type="PROSITE" id="PS00210">
    <property type="entry name" value="HEMOCYANIN_2"/>
    <property type="match status" value="1"/>
</dbReference>
<dbReference type="Pfam" id="PF03723">
    <property type="entry name" value="Hemocyanin_C"/>
    <property type="match status" value="1"/>
</dbReference>
<dbReference type="PRINTS" id="PR00187">
    <property type="entry name" value="HAEMOCYANIN"/>
</dbReference>
<dbReference type="PANTHER" id="PTHR11511">
    <property type="entry name" value="LARVAL STORAGE PROTEIN/PHENOLOXIDASE"/>
    <property type="match status" value="1"/>
</dbReference>
<evidence type="ECO:0000256" key="1">
    <source>
        <dbReference type="ARBA" id="ARBA00022761"/>
    </source>
</evidence>
<dbReference type="PANTHER" id="PTHR11511:SF5">
    <property type="entry name" value="FAT-BODY PROTEIN 1-RELATED"/>
    <property type="match status" value="1"/>
</dbReference>
<gene>
    <name evidence="4" type="primary">hex3</name>
</gene>
<dbReference type="GO" id="GO:0045735">
    <property type="term" value="F:nutrient reservoir activity"/>
    <property type="evidence" value="ECO:0007669"/>
    <property type="project" value="UniProtKB-KW"/>
</dbReference>
<dbReference type="InterPro" id="IPR036697">
    <property type="entry name" value="Hemocyanin_N_sf"/>
</dbReference>
<dbReference type="Gene3D" id="1.10.1280.10">
    <property type="entry name" value="Di-copper center containing domain from catechol oxidase"/>
    <property type="match status" value="1"/>
</dbReference>
<protein>
    <submittedName>
        <fullName evidence="4">Hexamerin 3</fullName>
    </submittedName>
</protein>
<keyword evidence="1" id="KW-0758">Storage protein</keyword>
<accession>A4Q993</accession>
<dbReference type="InterPro" id="IPR013788">
    <property type="entry name" value="Hemocyanin/hexamerin"/>
</dbReference>
<organism evidence="4">
    <name type="scientific">Perla marginata</name>
    <name type="common">Stonefly</name>
    <dbReference type="NCBI Taxonomy" id="227363"/>
    <lineage>
        <taxon>Eukaryota</taxon>
        <taxon>Metazoa</taxon>
        <taxon>Ecdysozoa</taxon>
        <taxon>Arthropoda</taxon>
        <taxon>Hexapoda</taxon>
        <taxon>Insecta</taxon>
        <taxon>Pterygota</taxon>
        <taxon>Neoptera</taxon>
        <taxon>Polyneoptera</taxon>
        <taxon>Plecoptera</taxon>
        <taxon>Perloidea</taxon>
        <taxon>Perlidae</taxon>
        <taxon>Perla</taxon>
    </lineage>
</organism>
<dbReference type="EMBL" id="AM690367">
    <property type="protein sequence ID" value="CAM84198.1"/>
    <property type="molecule type" value="mRNA"/>
</dbReference>
<dbReference type="InterPro" id="IPR005203">
    <property type="entry name" value="Hemocyanin_C"/>
</dbReference>
<name>A4Q993_PERMR</name>
<dbReference type="InterPro" id="IPR008922">
    <property type="entry name" value="Di-copper_centre_dom_sf"/>
</dbReference>
<feature type="domain" description="Hemocyanin middle" evidence="2">
    <location>
        <begin position="25"/>
        <end position="294"/>
    </location>
</feature>
<evidence type="ECO:0000259" key="3">
    <source>
        <dbReference type="Pfam" id="PF03723"/>
    </source>
</evidence>
<evidence type="ECO:0000313" key="4">
    <source>
        <dbReference type="EMBL" id="CAM84198.1"/>
    </source>
</evidence>
<dbReference type="Pfam" id="PF00372">
    <property type="entry name" value="Hemocyanin_M"/>
    <property type="match status" value="1"/>
</dbReference>
<dbReference type="InterPro" id="IPR000896">
    <property type="entry name" value="Hemocyanin/hexamerin_mid_dom"/>
</dbReference>
<dbReference type="AlphaFoldDB" id="A4Q993"/>
<proteinExistence type="evidence at transcript level"/>
<feature type="domain" description="Hemocyanin C-terminal" evidence="3">
    <location>
        <begin position="303"/>
        <end position="553"/>
    </location>
</feature>
<dbReference type="InterPro" id="IPR037020">
    <property type="entry name" value="Hemocyanin_C_sf"/>
</dbReference>
<dbReference type="Gene3D" id="2.60.40.1520">
    <property type="entry name" value="Hemocyanin, C-terminal domain"/>
    <property type="match status" value="1"/>
</dbReference>
<sequence length="565" mass="66671">EGEFVYALSVAMSQREDCRNFFLPPIYEVYPSRFIKGETIQKAYDIQMQGEHYKPTTDDIFKVDKTYYIPSNYTGWWFTKTPEQFLSYFTEDVGVNSFNTYWNYFYPSWYNASYYNFKFDRRGELFYYSKQQLLARYQLERLSNDLPEIKPYNYFSFKALPSYESCLSYENGKAFPNRPEGTYPKFSKKEEMQDFEKRIKFAIDFGYVFNNDKKKVSIYEKDGISILGEIIASCENSNYKNMYGTLYYSILKTFGHEVDPQYQYKFAPPALEQIHTTLRDPAYYVLYKRIDDLFKKYKANLPKYTIDELTFPGVKVDSVKVDKLVTFFDNFDVALDNVVSVGKSEEGEKVDIRARQFRLNHKPFTYKVKVTSEKDTNAMVRVFLGPKYDYLGNAFSLEKMSDYMIELDRFTHKLSSGANTIERKSEDSAVAFTEKPSYRELFAKINKAISGEEPFYYDETERQCGWPQRLLLPKGKPEGMKFSFFVMVSPFEEKFVKEKKLLSYRSFPYAGVAKDGQYPDDKAMGYPFDRVIDDQDYFYKAPNMFFEDVSIYFKGEGESNTARQH</sequence>
<evidence type="ECO:0000259" key="2">
    <source>
        <dbReference type="Pfam" id="PF00372"/>
    </source>
</evidence>